<evidence type="ECO:0000256" key="12">
    <source>
        <dbReference type="ARBA" id="ARBA00033417"/>
    </source>
</evidence>
<comment type="similarity">
    <text evidence="3 13">Belongs to the glycosyl hydrolase 17 family.</text>
</comment>
<evidence type="ECO:0000313" key="17">
    <source>
        <dbReference type="EMBL" id="KAB1226006.1"/>
    </source>
</evidence>
<dbReference type="FunFam" id="3.20.20.80:FF:000002">
    <property type="entry name" value="Glucan endo-1,3-beta-glucosidase 3"/>
    <property type="match status" value="1"/>
</dbReference>
<keyword evidence="9" id="KW-1015">Disulfide bond</keyword>
<name>A0A6A1WN85_9ROSI</name>
<dbReference type="SUPFAM" id="SSF51445">
    <property type="entry name" value="(Trans)glycosidases"/>
    <property type="match status" value="1"/>
</dbReference>
<dbReference type="InterPro" id="IPR017853">
    <property type="entry name" value="GH"/>
</dbReference>
<reference evidence="17 18" key="1">
    <citation type="journal article" date="2019" name="Plant Biotechnol. J.">
        <title>The red bayberry genome and genetic basis of sex determination.</title>
        <authorList>
            <person name="Jia H.M."/>
            <person name="Jia H.J."/>
            <person name="Cai Q.L."/>
            <person name="Wang Y."/>
            <person name="Zhao H.B."/>
            <person name="Yang W.F."/>
            <person name="Wang G.Y."/>
            <person name="Li Y.H."/>
            <person name="Zhan D.L."/>
            <person name="Shen Y.T."/>
            <person name="Niu Q.F."/>
            <person name="Chang L."/>
            <person name="Qiu J."/>
            <person name="Zhao L."/>
            <person name="Xie H.B."/>
            <person name="Fu W.Y."/>
            <person name="Jin J."/>
            <person name="Li X.W."/>
            <person name="Jiao Y."/>
            <person name="Zhou C.C."/>
            <person name="Tu T."/>
            <person name="Chai C.Y."/>
            <person name="Gao J.L."/>
            <person name="Fan L.J."/>
            <person name="van de Weg E."/>
            <person name="Wang J.Y."/>
            <person name="Gao Z.S."/>
        </authorList>
    </citation>
    <scope>NUCLEOTIDE SEQUENCE [LARGE SCALE GENOMIC DNA]</scope>
    <source>
        <tissue evidence="17">Leaves</tissue>
    </source>
</reference>
<keyword evidence="10 14" id="KW-0326">Glycosidase</keyword>
<dbReference type="Pfam" id="PF00332">
    <property type="entry name" value="Glyco_hydro_17"/>
    <property type="match status" value="1"/>
</dbReference>
<dbReference type="PANTHER" id="PTHR32227">
    <property type="entry name" value="GLUCAN ENDO-1,3-BETA-GLUCOSIDASE BG1-RELATED-RELATED"/>
    <property type="match status" value="1"/>
</dbReference>
<dbReference type="GO" id="GO:0006952">
    <property type="term" value="P:defense response"/>
    <property type="evidence" value="ECO:0007669"/>
    <property type="project" value="UniProtKB-KW"/>
</dbReference>
<evidence type="ECO:0000256" key="5">
    <source>
        <dbReference type="ARBA" id="ARBA00022622"/>
    </source>
</evidence>
<dbReference type="Gene3D" id="1.20.58.1040">
    <property type="match status" value="1"/>
</dbReference>
<dbReference type="InterPro" id="IPR000490">
    <property type="entry name" value="Glyco_hydro_17"/>
</dbReference>
<evidence type="ECO:0000256" key="6">
    <source>
        <dbReference type="ARBA" id="ARBA00022729"/>
    </source>
</evidence>
<keyword evidence="18" id="KW-1185">Reference proteome</keyword>
<evidence type="ECO:0000256" key="8">
    <source>
        <dbReference type="ARBA" id="ARBA00022821"/>
    </source>
</evidence>
<dbReference type="EC" id="3.2.1.39" evidence="4"/>
<dbReference type="PROSITE" id="PS00587">
    <property type="entry name" value="GLYCOSYL_HYDROL_F17"/>
    <property type="match status" value="1"/>
</dbReference>
<evidence type="ECO:0000256" key="4">
    <source>
        <dbReference type="ARBA" id="ARBA00012780"/>
    </source>
</evidence>
<evidence type="ECO:0000256" key="13">
    <source>
        <dbReference type="RuleBase" id="RU004335"/>
    </source>
</evidence>
<dbReference type="Gene3D" id="3.20.20.80">
    <property type="entry name" value="Glycosidases"/>
    <property type="match status" value="1"/>
</dbReference>
<dbReference type="InterPro" id="IPR044965">
    <property type="entry name" value="Glyco_hydro_17_plant"/>
</dbReference>
<organism evidence="17 18">
    <name type="scientific">Morella rubra</name>
    <name type="common">Chinese bayberry</name>
    <dbReference type="NCBI Taxonomy" id="262757"/>
    <lineage>
        <taxon>Eukaryota</taxon>
        <taxon>Viridiplantae</taxon>
        <taxon>Streptophyta</taxon>
        <taxon>Embryophyta</taxon>
        <taxon>Tracheophyta</taxon>
        <taxon>Spermatophyta</taxon>
        <taxon>Magnoliopsida</taxon>
        <taxon>eudicotyledons</taxon>
        <taxon>Gunneridae</taxon>
        <taxon>Pentapetalae</taxon>
        <taxon>rosids</taxon>
        <taxon>fabids</taxon>
        <taxon>Fagales</taxon>
        <taxon>Myricaceae</taxon>
        <taxon>Morella</taxon>
    </lineage>
</organism>
<dbReference type="InterPro" id="IPR012946">
    <property type="entry name" value="X8"/>
</dbReference>
<dbReference type="GO" id="GO:0005975">
    <property type="term" value="P:carbohydrate metabolic process"/>
    <property type="evidence" value="ECO:0007669"/>
    <property type="project" value="InterPro"/>
</dbReference>
<evidence type="ECO:0000256" key="11">
    <source>
        <dbReference type="ARBA" id="ARBA00033335"/>
    </source>
</evidence>
<dbReference type="FunFam" id="1.20.58.1040:FF:000003">
    <property type="entry name" value="glucan endo-1,3-beta-glucosidase 7"/>
    <property type="match status" value="1"/>
</dbReference>
<feature type="signal peptide" evidence="15">
    <location>
        <begin position="1"/>
        <end position="28"/>
    </location>
</feature>
<dbReference type="AlphaFoldDB" id="A0A6A1WN85"/>
<evidence type="ECO:0000256" key="10">
    <source>
        <dbReference type="ARBA" id="ARBA00023295"/>
    </source>
</evidence>
<dbReference type="EMBL" id="RXIC02000019">
    <property type="protein sequence ID" value="KAB1226006.1"/>
    <property type="molecule type" value="Genomic_DNA"/>
</dbReference>
<sequence length="537" mass="58034">MAVPSKLFPLLMLFFFCSLHHQIQHASASYSIGINYGTVANNLPPPSQVATFLKTQTNIDRVKIFDANPDILRAFSNTGILVTVTVGNGDVPSLAKLPAAQSWIASNILPFHPQTKINLIAVGNEILATSDKSLIARLLPAMKALKSALDLANITDIQVSTPHSLGILSSSEPPSTGRFRRGYDKVIFAPILEFHKQTKSPFLVNPYPFFGFTAKTLNYALFRPNSGVFDNATGLNYTNMFDAQLDAVYSAMKKLGYEDVDIVVAETGWPSVGDPNQPDVNLDNALSYNGNLVKHVNSGKGTPLMPNRTFETYIFSLFNENLKPSTSERNYGLFKPDLTPVYDVGILRNLQALGPAPATAEGPSAVAEGPSAVNSSNKQWCVPKSDATDEALQANIDYVCSSGVDCGPIQDGGPCFNPNSVRSHASYAMNAYYQASGRHDFDCDFSHTGVLTSTDPSYETCSYPFQAQGQKLEKSVAGGSMKGSTIAKIVAVVACIVMGWPLLEFQRSGALPLAVMADVAPILLCKVYSLQRSDMEM</sequence>
<evidence type="ECO:0000256" key="15">
    <source>
        <dbReference type="SAM" id="SignalP"/>
    </source>
</evidence>
<dbReference type="Pfam" id="PF07983">
    <property type="entry name" value="X8"/>
    <property type="match status" value="1"/>
</dbReference>
<evidence type="ECO:0000259" key="16">
    <source>
        <dbReference type="SMART" id="SM00768"/>
    </source>
</evidence>
<keyword evidence="5" id="KW-0472">Membrane</keyword>
<dbReference type="SMART" id="SM00768">
    <property type="entry name" value="X8"/>
    <property type="match status" value="1"/>
</dbReference>
<dbReference type="OrthoDB" id="1938138at2759"/>
<protein>
    <recommendedName>
        <fullName evidence="4">glucan endo-1,3-beta-D-glucosidase</fullName>
        <ecNumber evidence="4">3.2.1.39</ecNumber>
    </recommendedName>
    <alternativeName>
        <fullName evidence="11">(1-&gt;3)-beta-glucan endohydrolase</fullName>
    </alternativeName>
    <alternativeName>
        <fullName evidence="12">Beta-1,3-endoglucanase</fullName>
    </alternativeName>
</protein>
<keyword evidence="8" id="KW-0611">Plant defense</keyword>
<keyword evidence="5" id="KW-0325">Glycoprotein</keyword>
<evidence type="ECO:0000256" key="9">
    <source>
        <dbReference type="ARBA" id="ARBA00023157"/>
    </source>
</evidence>
<gene>
    <name evidence="17" type="ORF">CJ030_MR1G025223</name>
</gene>
<feature type="domain" description="X8" evidence="16">
    <location>
        <begin position="379"/>
        <end position="463"/>
    </location>
</feature>
<proteinExistence type="inferred from homology"/>
<evidence type="ECO:0000256" key="3">
    <source>
        <dbReference type="ARBA" id="ARBA00008773"/>
    </source>
</evidence>
<dbReference type="GO" id="GO:0098552">
    <property type="term" value="C:side of membrane"/>
    <property type="evidence" value="ECO:0007669"/>
    <property type="project" value="UniProtKB-KW"/>
</dbReference>
<accession>A0A6A1WN85</accession>
<comment type="catalytic activity">
    <reaction evidence="1">
        <text>Hydrolysis of (1-&gt;3)-beta-D-glucosidic linkages in (1-&gt;3)-beta-D-glucans.</text>
        <dbReference type="EC" id="3.2.1.39"/>
    </reaction>
</comment>
<keyword evidence="6 15" id="KW-0732">Signal</keyword>
<evidence type="ECO:0000313" key="18">
    <source>
        <dbReference type="Proteomes" id="UP000516437"/>
    </source>
</evidence>
<evidence type="ECO:0000256" key="1">
    <source>
        <dbReference type="ARBA" id="ARBA00000382"/>
    </source>
</evidence>
<keyword evidence="7 14" id="KW-0378">Hydrolase</keyword>
<evidence type="ECO:0000256" key="2">
    <source>
        <dbReference type="ARBA" id="ARBA00004609"/>
    </source>
</evidence>
<keyword evidence="5" id="KW-0336">GPI-anchor</keyword>
<dbReference type="GO" id="GO:0042973">
    <property type="term" value="F:glucan endo-1,3-beta-D-glucosidase activity"/>
    <property type="evidence" value="ECO:0007669"/>
    <property type="project" value="UniProtKB-EC"/>
</dbReference>
<comment type="subcellular location">
    <subcellularLocation>
        <location evidence="2">Cell membrane</location>
        <topology evidence="2">Lipid-anchor</topology>
        <topology evidence="2">GPI-anchor</topology>
    </subcellularLocation>
</comment>
<keyword evidence="5" id="KW-0449">Lipoprotein</keyword>
<evidence type="ECO:0000256" key="7">
    <source>
        <dbReference type="ARBA" id="ARBA00022801"/>
    </source>
</evidence>
<evidence type="ECO:0000256" key="14">
    <source>
        <dbReference type="RuleBase" id="RU004336"/>
    </source>
</evidence>
<dbReference type="GO" id="GO:0005886">
    <property type="term" value="C:plasma membrane"/>
    <property type="evidence" value="ECO:0007669"/>
    <property type="project" value="UniProtKB-SubCell"/>
</dbReference>
<feature type="chain" id="PRO_5025445473" description="glucan endo-1,3-beta-D-glucosidase" evidence="15">
    <location>
        <begin position="29"/>
        <end position="537"/>
    </location>
</feature>
<comment type="caution">
    <text evidence="17">The sequence shown here is derived from an EMBL/GenBank/DDBJ whole genome shotgun (WGS) entry which is preliminary data.</text>
</comment>
<dbReference type="Proteomes" id="UP000516437">
    <property type="component" value="Chromosome 1"/>
</dbReference>